<dbReference type="PANTHER" id="PTHR30543">
    <property type="entry name" value="CHROMATE REDUCTASE"/>
    <property type="match status" value="1"/>
</dbReference>
<dbReference type="GO" id="GO:0003955">
    <property type="term" value="F:NAD(P)H dehydrogenase (quinone) activity"/>
    <property type="evidence" value="ECO:0007669"/>
    <property type="project" value="UniProtKB-EC"/>
</dbReference>
<dbReference type="Gene3D" id="3.40.50.360">
    <property type="match status" value="1"/>
</dbReference>
<dbReference type="GO" id="GO:0005829">
    <property type="term" value="C:cytosol"/>
    <property type="evidence" value="ECO:0007669"/>
    <property type="project" value="TreeGrafter"/>
</dbReference>
<name>A0A212JQC2_9FIRM</name>
<feature type="domain" description="NADPH-dependent FMN reductase-like" evidence="1">
    <location>
        <begin position="4"/>
        <end position="151"/>
    </location>
</feature>
<dbReference type="AlphaFoldDB" id="A0A212JQC2"/>
<dbReference type="InterPro" id="IPR050712">
    <property type="entry name" value="NAD(P)H-dep_reductase"/>
</dbReference>
<dbReference type="Pfam" id="PF03358">
    <property type="entry name" value="FMN_red"/>
    <property type="match status" value="1"/>
</dbReference>
<dbReference type="InterPro" id="IPR005025">
    <property type="entry name" value="FMN_Rdtase-like_dom"/>
</dbReference>
<dbReference type="PANTHER" id="PTHR30543:SF21">
    <property type="entry name" value="NAD(P)H-DEPENDENT FMN REDUCTASE LOT6"/>
    <property type="match status" value="1"/>
</dbReference>
<sequence>MKKVKVGVIVGSARKGSFSRAVAEDLMGLLPEQLDAEIVEIADLAMYNQDFDDEGRVPAEWGSFRAKIQEKEAYLFITPEYNRSIPALLKNALDIGSRPYGSNAWGGKPIAIVSVSPGKPGAFGANHHLRQVATVLDMYTMQQPEAYIGGIHESLSADGHVADESLKGFLKTFGEAFGQWVGHFAS</sequence>
<organism evidence="2">
    <name type="scientific">uncultured Eubacteriales bacterium</name>
    <dbReference type="NCBI Taxonomy" id="172733"/>
    <lineage>
        <taxon>Bacteria</taxon>
        <taxon>Bacillati</taxon>
        <taxon>Bacillota</taxon>
        <taxon>Clostridia</taxon>
        <taxon>Eubacteriales</taxon>
        <taxon>environmental samples</taxon>
    </lineage>
</organism>
<reference evidence="2" key="1">
    <citation type="submission" date="2016-04" db="EMBL/GenBank/DDBJ databases">
        <authorList>
            <person name="Evans L.H."/>
            <person name="Alamgir A."/>
            <person name="Owens N."/>
            <person name="Weber N.D."/>
            <person name="Virtaneva K."/>
            <person name="Barbian K."/>
            <person name="Babar A."/>
            <person name="Rosenke K."/>
        </authorList>
    </citation>
    <scope>NUCLEOTIDE SEQUENCE</scope>
    <source>
        <strain evidence="2">86</strain>
    </source>
</reference>
<dbReference type="EC" id="1.6.5.2" evidence="2"/>
<dbReference type="EMBL" id="FLUN01000001">
    <property type="protein sequence ID" value="SBW01600.1"/>
    <property type="molecule type" value="Genomic_DNA"/>
</dbReference>
<gene>
    <name evidence="2" type="ORF">KL86CLO1_11515</name>
</gene>
<accession>A0A212JQC2</accession>
<evidence type="ECO:0000313" key="2">
    <source>
        <dbReference type="EMBL" id="SBW01600.1"/>
    </source>
</evidence>
<dbReference type="GO" id="GO:0010181">
    <property type="term" value="F:FMN binding"/>
    <property type="evidence" value="ECO:0007669"/>
    <property type="project" value="TreeGrafter"/>
</dbReference>
<protein>
    <submittedName>
        <fullName evidence="2">Putative Flavin-dependent oxidoreductase, chromate reductase</fullName>
        <ecNumber evidence="2">1.6.5.2</ecNumber>
    </submittedName>
</protein>
<dbReference type="SUPFAM" id="SSF52218">
    <property type="entry name" value="Flavoproteins"/>
    <property type="match status" value="1"/>
</dbReference>
<evidence type="ECO:0000259" key="1">
    <source>
        <dbReference type="Pfam" id="PF03358"/>
    </source>
</evidence>
<dbReference type="InterPro" id="IPR029039">
    <property type="entry name" value="Flavoprotein-like_sf"/>
</dbReference>
<keyword evidence="2" id="KW-0560">Oxidoreductase</keyword>
<proteinExistence type="predicted"/>